<dbReference type="KEGG" id="cchl:FPL14_27360"/>
<gene>
    <name evidence="1" type="ORF">FPL14_27360</name>
</gene>
<dbReference type="EMBL" id="CP041969">
    <property type="protein sequence ID" value="QMV44472.1"/>
    <property type="molecule type" value="Genomic_DNA"/>
</dbReference>
<accession>A0A7G5C5I8</accession>
<proteinExistence type="predicted"/>
<name>A0A7G5C5I8_9BACL</name>
<organism evidence="1 2">
    <name type="scientific">Cohnella cholangitidis</name>
    <dbReference type="NCBI Taxonomy" id="2598458"/>
    <lineage>
        <taxon>Bacteria</taxon>
        <taxon>Bacillati</taxon>
        <taxon>Bacillota</taxon>
        <taxon>Bacilli</taxon>
        <taxon>Bacillales</taxon>
        <taxon>Paenibacillaceae</taxon>
        <taxon>Cohnella</taxon>
    </lineage>
</organism>
<evidence type="ECO:0000313" key="1">
    <source>
        <dbReference type="EMBL" id="QMV44472.1"/>
    </source>
</evidence>
<dbReference type="Proteomes" id="UP000515679">
    <property type="component" value="Chromosome"/>
</dbReference>
<protein>
    <submittedName>
        <fullName evidence="1">Uncharacterized protein</fullName>
    </submittedName>
</protein>
<evidence type="ECO:0000313" key="2">
    <source>
        <dbReference type="Proteomes" id="UP000515679"/>
    </source>
</evidence>
<dbReference type="AlphaFoldDB" id="A0A7G5C5I8"/>
<reference evidence="1 2" key="1">
    <citation type="submission" date="2019-07" db="EMBL/GenBank/DDBJ databases">
        <authorList>
            <person name="Kim J.K."/>
            <person name="Cheong H.-M."/>
            <person name="Choi Y."/>
            <person name="Hwang K.J."/>
            <person name="Lee S."/>
            <person name="Choi C."/>
        </authorList>
    </citation>
    <scope>NUCLEOTIDE SEQUENCE [LARGE SCALE GENOMIC DNA]</scope>
    <source>
        <strain evidence="1 2">KS 22</strain>
    </source>
</reference>
<dbReference type="RefSeq" id="WP_182300709.1">
    <property type="nucleotide sequence ID" value="NZ_CP041969.1"/>
</dbReference>
<keyword evidence="2" id="KW-1185">Reference proteome</keyword>
<sequence>MYPISPLYADYLRRKDREFLVKAVIAGTEYSNRVIVDFEIENSLALGEEFEIGTAILSKLTIKLRTNDVIPPNAKVVPYLALAMNNIAWQDANFAWQDADFPWVGGSTSWLPLGEFYVDSREKVNDVWVFTCLDKLVFADVPYISSLTYPTTQQAVWNEICTRLGYVSDSSVVINPAYQIQAGPAGYSYRQVMGYIASANSASVFAGKDGKIKFKRFTASETPVFEVTRTDYVRAVQTNPIKTYTRVVVTYNTEDGLTYEAGTGDENHTLYVENPFATQAITNNLLATLNGISYLPISMNAMGYPQLEHGDCIGFTVDEGLTWENATIPWQDMNVPWSGLVQYKTFILHKVYSFKGGLRMTLEAPSKSEQKSEFVVEGTLSQQVNRLNNNAVKQGKSYYGATITRTAGLTIEREDHASKAVFNSDELTFYKGSTKALWFDVPTSTYKFTGVIEASSFRGGDIAIGSGNNIFKADSNGIWAGHANFASAPFSVNMSGHMKAVGGEFSGDITASIITGGQINGSTITGSLIQTAQAGVFPRSEMSVSGAYFGAYAAANKYIMMSPYFYQGSGVVLSFKDGSYETTVYQDGQLFVIGGTDVQIGGDVSIGSELLVNDANAIRLGPWTTLGDELAGKATSGISTGLSGGHNHGISDTEYIQLYNSAGTPTRLHKWVAAAQHSHAQV</sequence>